<keyword evidence="2" id="KW-1185">Reference proteome</keyword>
<proteinExistence type="predicted"/>
<accession>A0A3R7F4Y1</accession>
<evidence type="ECO:0000313" key="2">
    <source>
        <dbReference type="Proteomes" id="UP000028058"/>
    </source>
</evidence>
<protein>
    <submittedName>
        <fullName evidence="1">Uncharacterized protein</fullName>
    </submittedName>
</protein>
<name>A0A3R7F4Y1_9ACTN</name>
<comment type="caution">
    <text evidence="1">The sequence shown here is derived from an EMBL/GenBank/DDBJ whole genome shotgun (WGS) entry which is preliminary data.</text>
</comment>
<evidence type="ECO:0000313" key="1">
    <source>
        <dbReference type="EMBL" id="RKM91178.1"/>
    </source>
</evidence>
<dbReference type="AlphaFoldDB" id="A0A3R7F4Y1"/>
<organism evidence="1 2">
    <name type="scientific">Streptomyces xinghaiensis</name>
    <dbReference type="NCBI Taxonomy" id="1038928"/>
    <lineage>
        <taxon>Bacteria</taxon>
        <taxon>Bacillati</taxon>
        <taxon>Actinomycetota</taxon>
        <taxon>Actinomycetes</taxon>
        <taxon>Kitasatosporales</taxon>
        <taxon>Streptomycetaceae</taxon>
        <taxon>Streptomyces</taxon>
    </lineage>
</organism>
<dbReference type="Proteomes" id="UP000028058">
    <property type="component" value="Unassembled WGS sequence"/>
</dbReference>
<sequence>MRTGTGTRAQREPGHGHTPGPGSGTAPAPRVTPALRASPRRPGTPAPGLPRDVRFTEPAPSALHPRPSAACSPPAGLPGGTA</sequence>
<dbReference type="EMBL" id="JNAD02000018">
    <property type="protein sequence ID" value="RKM91178.1"/>
    <property type="molecule type" value="Genomic_DNA"/>
</dbReference>
<reference evidence="1 2" key="1">
    <citation type="journal article" date="2014" name="Genome Announc.">
        <title>Draft Genome Sequence of Streptomyces fradiae ATCC 19609, a Strain Highly Sensitive to Antibiotics.</title>
        <authorList>
            <person name="Bekker O.B."/>
            <person name="Klimina K.M."/>
            <person name="Vatlin A.A."/>
            <person name="Zakharevich N.V."/>
            <person name="Kasianov A.S."/>
            <person name="Danilenko V.N."/>
        </authorList>
    </citation>
    <scope>NUCLEOTIDE SEQUENCE [LARGE SCALE GENOMIC DNA]</scope>
    <source>
        <strain evidence="1 2">ATCC 19609</strain>
    </source>
</reference>
<gene>
    <name evidence="1" type="ORF">SFRA_029055</name>
</gene>